<evidence type="ECO:0000256" key="1">
    <source>
        <dbReference type="ARBA" id="ARBA00007664"/>
    </source>
</evidence>
<dbReference type="Gene3D" id="2.40.10.10">
    <property type="entry name" value="Trypsin-like serine proteases"/>
    <property type="match status" value="1"/>
</dbReference>
<accession>A0A3Q2DYU8</accession>
<dbReference type="SUPFAM" id="SSF50494">
    <property type="entry name" value="Trypsin-like serine proteases"/>
    <property type="match status" value="1"/>
</dbReference>
<dbReference type="GO" id="GO:0006508">
    <property type="term" value="P:proteolysis"/>
    <property type="evidence" value="ECO:0007669"/>
    <property type="project" value="InterPro"/>
</dbReference>
<dbReference type="PANTHER" id="PTHR24276">
    <property type="entry name" value="POLYSERASE-RELATED"/>
    <property type="match status" value="1"/>
</dbReference>
<dbReference type="Proteomes" id="UP000265020">
    <property type="component" value="Unassembled WGS sequence"/>
</dbReference>
<reference evidence="4" key="1">
    <citation type="submission" date="2025-08" db="UniProtKB">
        <authorList>
            <consortium name="Ensembl"/>
        </authorList>
    </citation>
    <scope>IDENTIFICATION</scope>
</reference>
<dbReference type="InterPro" id="IPR001254">
    <property type="entry name" value="Trypsin_dom"/>
</dbReference>
<organism evidence="4 5">
    <name type="scientific">Cyprinodon variegatus</name>
    <name type="common">Sheepshead minnow</name>
    <dbReference type="NCBI Taxonomy" id="28743"/>
    <lineage>
        <taxon>Eukaryota</taxon>
        <taxon>Metazoa</taxon>
        <taxon>Chordata</taxon>
        <taxon>Craniata</taxon>
        <taxon>Vertebrata</taxon>
        <taxon>Euteleostomi</taxon>
        <taxon>Actinopterygii</taxon>
        <taxon>Neopterygii</taxon>
        <taxon>Teleostei</taxon>
        <taxon>Neoteleostei</taxon>
        <taxon>Acanthomorphata</taxon>
        <taxon>Ovalentaria</taxon>
        <taxon>Atherinomorphae</taxon>
        <taxon>Cyprinodontiformes</taxon>
        <taxon>Cyprinodontidae</taxon>
        <taxon>Cyprinodon</taxon>
    </lineage>
</organism>
<dbReference type="GO" id="GO:0004252">
    <property type="term" value="F:serine-type endopeptidase activity"/>
    <property type="evidence" value="ECO:0007669"/>
    <property type="project" value="InterPro"/>
</dbReference>
<feature type="domain" description="Peptidase S1" evidence="3">
    <location>
        <begin position="26"/>
        <end position="248"/>
    </location>
</feature>
<name>A0A3Q2DYU8_CYPVA</name>
<proteinExistence type="inferred from homology"/>
<dbReference type="InterPro" id="IPR050430">
    <property type="entry name" value="Peptidase_S1"/>
</dbReference>
<dbReference type="PANTHER" id="PTHR24276:SF98">
    <property type="entry name" value="FI18310P1-RELATED"/>
    <property type="match status" value="1"/>
</dbReference>
<evidence type="ECO:0000259" key="3">
    <source>
        <dbReference type="PROSITE" id="PS50240"/>
    </source>
</evidence>
<dbReference type="SMART" id="SM00020">
    <property type="entry name" value="Tryp_SPc"/>
    <property type="match status" value="1"/>
</dbReference>
<dbReference type="InterPro" id="IPR009003">
    <property type="entry name" value="Peptidase_S1_PA"/>
</dbReference>
<dbReference type="PROSITE" id="PS50240">
    <property type="entry name" value="TRYPSIN_DOM"/>
    <property type="match status" value="1"/>
</dbReference>
<sequence length="274" mass="31496">ETAEKRLFLNLWVRVPVSSIHLEKRIIGGEKCEEEERHYHVKFIAVNYARKEGYLCGGSLISDQWILTAAHYTVDEKSPMTETHIAYLGVHPKSPKPDKHVVTEYDIYTEGNDKHDIMLVKLPNPTTITPIPLTDCETPLSVLIIWLCFFLVDEDWTYPSELQCADIAIVKNEEMPEIARKKRLNQHWKCAANSTKDASRGDSGGGVVYQKKLYGVISFTGDPDFACSEPFGFMDVCEYKEWIEETIKPGAREPGFWEKFRKKLRHIFSCFDCL</sequence>
<dbReference type="Ensembl" id="ENSCVAT00000002522.1">
    <property type="protein sequence ID" value="ENSCVAP00000025103.1"/>
    <property type="gene ID" value="ENSCVAG00000009641.1"/>
</dbReference>
<comment type="similarity">
    <text evidence="1">Belongs to the peptidase S1 family.</text>
</comment>
<dbReference type="STRING" id="28743.ENSCVAP00000025103"/>
<dbReference type="PRINTS" id="PR00722">
    <property type="entry name" value="CHYMOTRYPSIN"/>
</dbReference>
<keyword evidence="5" id="KW-1185">Reference proteome</keyword>
<dbReference type="InterPro" id="IPR043504">
    <property type="entry name" value="Peptidase_S1_PA_chymotrypsin"/>
</dbReference>
<dbReference type="OMA" id="NNEHDIM"/>
<evidence type="ECO:0000313" key="4">
    <source>
        <dbReference type="Ensembl" id="ENSCVAP00000025103.1"/>
    </source>
</evidence>
<dbReference type="GeneTree" id="ENSGT00390000009571"/>
<evidence type="ECO:0000256" key="2">
    <source>
        <dbReference type="ARBA" id="ARBA00023157"/>
    </source>
</evidence>
<dbReference type="InterPro" id="IPR001314">
    <property type="entry name" value="Peptidase_S1A"/>
</dbReference>
<dbReference type="AlphaFoldDB" id="A0A3Q2DYU8"/>
<dbReference type="Pfam" id="PF00089">
    <property type="entry name" value="Trypsin"/>
    <property type="match status" value="1"/>
</dbReference>
<protein>
    <recommendedName>
        <fullName evidence="3">Peptidase S1 domain-containing protein</fullName>
    </recommendedName>
</protein>
<evidence type="ECO:0000313" key="5">
    <source>
        <dbReference type="Proteomes" id="UP000265020"/>
    </source>
</evidence>
<keyword evidence="2" id="KW-1015">Disulfide bond</keyword>
<reference evidence="4" key="2">
    <citation type="submission" date="2025-09" db="UniProtKB">
        <authorList>
            <consortium name="Ensembl"/>
        </authorList>
    </citation>
    <scope>IDENTIFICATION</scope>
</reference>